<evidence type="ECO:0000313" key="2">
    <source>
        <dbReference type="Proteomes" id="UP000724874"/>
    </source>
</evidence>
<evidence type="ECO:0000313" key="1">
    <source>
        <dbReference type="EMBL" id="KAF8880109.1"/>
    </source>
</evidence>
<reference evidence="1" key="1">
    <citation type="submission" date="2020-11" db="EMBL/GenBank/DDBJ databases">
        <authorList>
            <consortium name="DOE Joint Genome Institute"/>
            <person name="Ahrendt S."/>
            <person name="Riley R."/>
            <person name="Andreopoulos W."/>
            <person name="LaButti K."/>
            <person name="Pangilinan J."/>
            <person name="Ruiz-duenas F.J."/>
            <person name="Barrasa J.M."/>
            <person name="Sanchez-Garcia M."/>
            <person name="Camarero S."/>
            <person name="Miyauchi S."/>
            <person name="Serrano A."/>
            <person name="Linde D."/>
            <person name="Babiker R."/>
            <person name="Drula E."/>
            <person name="Ayuso-Fernandez I."/>
            <person name="Pacheco R."/>
            <person name="Padilla G."/>
            <person name="Ferreira P."/>
            <person name="Barriuso J."/>
            <person name="Kellner H."/>
            <person name="Castanera R."/>
            <person name="Alfaro M."/>
            <person name="Ramirez L."/>
            <person name="Pisabarro A.G."/>
            <person name="Kuo A."/>
            <person name="Tritt A."/>
            <person name="Lipzen A."/>
            <person name="He G."/>
            <person name="Yan M."/>
            <person name="Ng V."/>
            <person name="Cullen D."/>
            <person name="Martin F."/>
            <person name="Rosso M.-N."/>
            <person name="Henrissat B."/>
            <person name="Hibbett D."/>
            <person name="Martinez A.T."/>
            <person name="Grigoriev I.V."/>
        </authorList>
    </citation>
    <scope>NUCLEOTIDE SEQUENCE</scope>
    <source>
        <strain evidence="1">AH 44721</strain>
    </source>
</reference>
<dbReference type="EMBL" id="JADNYJ010000143">
    <property type="protein sequence ID" value="KAF8880109.1"/>
    <property type="molecule type" value="Genomic_DNA"/>
</dbReference>
<sequence length="183" mass="20493">MLNLIFIPLPCLGSYCILFASRTATRHVFVNKGDQKGLLRTPISQILTGDDNLTTSIFRSANSPKSVLIKVLIGGAVKELDAEATFFLLMAQLAGWAIWKTLLGLNEVFGENHPGQFQPFLSSAEAYFSNAQSSSNHRSVLQFVEWKIYVAKAIESLNTQKDTRQSPAYVKEDGDVLFRFWTW</sequence>
<proteinExistence type="predicted"/>
<dbReference type="Proteomes" id="UP000724874">
    <property type="component" value="Unassembled WGS sequence"/>
</dbReference>
<keyword evidence="2" id="KW-1185">Reference proteome</keyword>
<gene>
    <name evidence="1" type="ORF">CPB84DRAFT_1851943</name>
</gene>
<name>A0A9P5TH17_GYMJU</name>
<organism evidence="1 2">
    <name type="scientific">Gymnopilus junonius</name>
    <name type="common">Spectacular rustgill mushroom</name>
    <name type="synonym">Gymnopilus spectabilis subsp. junonius</name>
    <dbReference type="NCBI Taxonomy" id="109634"/>
    <lineage>
        <taxon>Eukaryota</taxon>
        <taxon>Fungi</taxon>
        <taxon>Dikarya</taxon>
        <taxon>Basidiomycota</taxon>
        <taxon>Agaricomycotina</taxon>
        <taxon>Agaricomycetes</taxon>
        <taxon>Agaricomycetidae</taxon>
        <taxon>Agaricales</taxon>
        <taxon>Agaricineae</taxon>
        <taxon>Hymenogastraceae</taxon>
        <taxon>Gymnopilus</taxon>
    </lineage>
</organism>
<comment type="caution">
    <text evidence="1">The sequence shown here is derived from an EMBL/GenBank/DDBJ whole genome shotgun (WGS) entry which is preliminary data.</text>
</comment>
<protein>
    <submittedName>
        <fullName evidence="1">Uncharacterized protein</fullName>
    </submittedName>
</protein>
<dbReference type="AlphaFoldDB" id="A0A9P5TH17"/>
<accession>A0A9P5TH17</accession>